<accession>A0A9P1C906</accession>
<dbReference type="AlphaFoldDB" id="A0A9P1C906"/>
<dbReference type="OrthoDB" id="420523at2759"/>
<comment type="caution">
    <text evidence="2">The sequence shown here is derived from an EMBL/GenBank/DDBJ whole genome shotgun (WGS) entry which is preliminary data.</text>
</comment>
<reference evidence="2" key="1">
    <citation type="submission" date="2022-10" db="EMBL/GenBank/DDBJ databases">
        <authorList>
            <person name="Chen Y."/>
            <person name="Dougan E. K."/>
            <person name="Chan C."/>
            <person name="Rhodes N."/>
            <person name="Thang M."/>
        </authorList>
    </citation>
    <scope>NUCLEOTIDE SEQUENCE</scope>
</reference>
<dbReference type="EMBL" id="CAMXCT030001130">
    <property type="protein sequence ID" value="CAL4774382.1"/>
    <property type="molecule type" value="Genomic_DNA"/>
</dbReference>
<dbReference type="Proteomes" id="UP001152797">
    <property type="component" value="Unassembled WGS sequence"/>
</dbReference>
<gene>
    <name evidence="2" type="ORF">C1SCF055_LOCUS14370</name>
</gene>
<sequence length="580" mass="65464">MGCGRSSMRSMDHISKVSAQSIFKLEGLPLTLRVVRLDDPNSLMLRVVGLDCPDELQRLEAALHKRLLILRSATLLKVGFHVDQTFELVLKRRWKSPLKDYLTKHLPNRVEITEVTAESVHEEFPASAAITRTGGFKGTHLLRLFVQCPQCRGERGIIAKTMAELNFGFHCAKLQTLDGRKQTICDTYWMTALSPESQSRTSSINAQKVVEEFELALFDHIQSLSVEKTSRSRRSLSPLKDYWQRSPPQEDSEPFQYPRNEDSGVSRASRTTSNNSMGHFMSLLQEASGDGLPIPLQWTRQLEYAIHKASVGFMVPGFEKYVGMGLVQRSLKEMLSGKKEAESTRSLVLEMHTFFISQKHATGHLAQFSHRLRDALASTPDYSHFVTWLSIAERTWTIDKVFLNDVLPAGHGHGAEAMSEHLLASPDLFFHADDSAKFQFRSFLESLPDLKKIVVSDIINWNTYLLMAVAGSTEEETKDFLGDILDFALQIELQHADLTRNQLSELSLLEVFGHTVLGKLCSSVLKNWNSRMDSNAEFNRIQMESAEVVFGEGDEEIFGQRRPRMAVIVHLGESKPSPQV</sequence>
<protein>
    <submittedName>
        <fullName evidence="3">Nitrate/nitrite sensing protein domain-containing protein</fullName>
    </submittedName>
</protein>
<dbReference type="EMBL" id="CAMXCT020001130">
    <property type="protein sequence ID" value="CAL1140445.1"/>
    <property type="molecule type" value="Genomic_DNA"/>
</dbReference>
<dbReference type="EMBL" id="CAMXCT010001130">
    <property type="protein sequence ID" value="CAI3987070.1"/>
    <property type="molecule type" value="Genomic_DNA"/>
</dbReference>
<evidence type="ECO:0000313" key="2">
    <source>
        <dbReference type="EMBL" id="CAI3987070.1"/>
    </source>
</evidence>
<evidence type="ECO:0000313" key="4">
    <source>
        <dbReference type="Proteomes" id="UP001152797"/>
    </source>
</evidence>
<proteinExistence type="predicted"/>
<organism evidence="2">
    <name type="scientific">Cladocopium goreaui</name>
    <dbReference type="NCBI Taxonomy" id="2562237"/>
    <lineage>
        <taxon>Eukaryota</taxon>
        <taxon>Sar</taxon>
        <taxon>Alveolata</taxon>
        <taxon>Dinophyceae</taxon>
        <taxon>Suessiales</taxon>
        <taxon>Symbiodiniaceae</taxon>
        <taxon>Cladocopium</taxon>
    </lineage>
</organism>
<evidence type="ECO:0000256" key="1">
    <source>
        <dbReference type="SAM" id="MobiDB-lite"/>
    </source>
</evidence>
<feature type="region of interest" description="Disordered" evidence="1">
    <location>
        <begin position="237"/>
        <end position="273"/>
    </location>
</feature>
<reference evidence="3 4" key="2">
    <citation type="submission" date="2024-05" db="EMBL/GenBank/DDBJ databases">
        <authorList>
            <person name="Chen Y."/>
            <person name="Shah S."/>
            <person name="Dougan E. K."/>
            <person name="Thang M."/>
            <person name="Chan C."/>
        </authorList>
    </citation>
    <scope>NUCLEOTIDE SEQUENCE [LARGE SCALE GENOMIC DNA]</scope>
</reference>
<keyword evidence="4" id="KW-1185">Reference proteome</keyword>
<name>A0A9P1C906_9DINO</name>
<evidence type="ECO:0000313" key="3">
    <source>
        <dbReference type="EMBL" id="CAL4774382.1"/>
    </source>
</evidence>